<dbReference type="GO" id="GO:0007064">
    <property type="term" value="P:mitotic sister chromatid cohesion"/>
    <property type="evidence" value="ECO:0007669"/>
    <property type="project" value="UniProtKB-ARBA"/>
</dbReference>
<dbReference type="PIRSF" id="PIRSF036603">
    <property type="entry name" value="DPol_eta"/>
    <property type="match status" value="1"/>
</dbReference>
<dbReference type="InterPro" id="IPR043128">
    <property type="entry name" value="Rev_trsase/Diguanyl_cyclase"/>
</dbReference>
<sequence>MEHNHNVTSHFNRRDFSLLAHSSPKSRLRVIALIDYDSFYAQCESVRLGISSDVPLAVQQWEAIIALNYPAKGHGLSRGISIEEARSKCPSIILQHVPTWREGYATWAYRPTATIKPGTDKAALDPYRLESRKGLELVKRTLPDVPPPIIEKASVDEMFIDLSAQVHRILLQRYPGLLDIDSSSTDDCLPLPTTSVPDWHADSVFGADTGNGHLDWDDVALSIGSEIVQNLRQSIFGHLQYTCSAGISHNKMLAKLASAHKKPNHQTIVLRRGTGEFLSAHKVTKIRGLGRVLGAQLIETFKTDVISELLHISLPQMQESMGLEVGGWIFNVIRGEEQSEVNPRMHVDSMLSAKTFVPKINSIDQAAKWLRIFVTDLLGRLEELSTENHRVCPTTITLNHFIEGRFGPTRSKQVTIPRSTSITEKTLLNLAHGLLNQIVASKNSWPCRSLSLRISGFHKVSKRDSLISSYFVTRSAPSKLHPTVLAEDSRKHQLTKGLPREFEDSHFSPREIESPSESELSNSTSMDSEPLSGPGSDQAPYLCPHCKRSIPASEVLEHLDWHVALELSNT</sequence>
<dbReference type="GO" id="GO:0003684">
    <property type="term" value="F:damaged DNA binding"/>
    <property type="evidence" value="ECO:0007669"/>
    <property type="project" value="InterPro"/>
</dbReference>
<evidence type="ECO:0000259" key="11">
    <source>
        <dbReference type="PROSITE" id="PS50173"/>
    </source>
</evidence>
<dbReference type="GO" id="GO:0070987">
    <property type="term" value="P:error-free translesion synthesis"/>
    <property type="evidence" value="ECO:0007669"/>
    <property type="project" value="UniProtKB-ARBA"/>
</dbReference>
<dbReference type="InterPro" id="IPR041298">
    <property type="entry name" value="UBZ3"/>
</dbReference>
<protein>
    <recommendedName>
        <fullName evidence="9">DNA polymerase eta</fullName>
    </recommendedName>
</protein>
<dbReference type="PANTHER" id="PTHR45873">
    <property type="entry name" value="DNA POLYMERASE ETA"/>
    <property type="match status" value="1"/>
</dbReference>
<dbReference type="InterPro" id="IPR017961">
    <property type="entry name" value="DNA_pol_Y-fam_little_finger"/>
</dbReference>
<dbReference type="InterPro" id="IPR043502">
    <property type="entry name" value="DNA/RNA_pol_sf"/>
</dbReference>
<dbReference type="PhylomeDB" id="A0A0A2KPH7"/>
<dbReference type="Gene3D" id="3.40.1170.60">
    <property type="match status" value="1"/>
</dbReference>
<evidence type="ECO:0000256" key="2">
    <source>
        <dbReference type="ARBA" id="ARBA00022679"/>
    </source>
</evidence>
<evidence type="ECO:0000256" key="3">
    <source>
        <dbReference type="ARBA" id="ARBA00022723"/>
    </source>
</evidence>
<feature type="compositionally biased region" description="Basic and acidic residues" evidence="10">
    <location>
        <begin position="498"/>
        <end position="513"/>
    </location>
</feature>
<dbReference type="GO" id="GO:0006281">
    <property type="term" value="P:DNA repair"/>
    <property type="evidence" value="ECO:0007669"/>
    <property type="project" value="UniProtKB-KW"/>
</dbReference>
<dbReference type="GO" id="GO:0042276">
    <property type="term" value="P:error-prone translesion synthesis"/>
    <property type="evidence" value="ECO:0007669"/>
    <property type="project" value="TreeGrafter"/>
</dbReference>
<dbReference type="EMBL" id="JQGA01001177">
    <property type="protein sequence ID" value="KGO68801.1"/>
    <property type="molecule type" value="Genomic_DNA"/>
</dbReference>
<keyword evidence="2" id="KW-0808">Transferase</keyword>
<feature type="region of interest" description="Disordered" evidence="10">
    <location>
        <begin position="487"/>
        <end position="538"/>
    </location>
</feature>
<proteinExistence type="predicted"/>
<dbReference type="Pfam" id="PF18439">
    <property type="entry name" value="zf_UBZ"/>
    <property type="match status" value="1"/>
</dbReference>
<keyword evidence="8" id="KW-0539">Nucleus</keyword>
<dbReference type="Gene3D" id="1.10.150.20">
    <property type="entry name" value="5' to 3' exonuclease, C-terminal subdomain"/>
    <property type="match status" value="1"/>
</dbReference>
<dbReference type="InterPro" id="IPR052230">
    <property type="entry name" value="DNA_polymerase_eta"/>
</dbReference>
<dbReference type="SUPFAM" id="SSF100879">
    <property type="entry name" value="Lesion bypass DNA polymerase (Y-family), little finger domain"/>
    <property type="match status" value="1"/>
</dbReference>
<dbReference type="Gene3D" id="3.30.70.270">
    <property type="match status" value="1"/>
</dbReference>
<keyword evidence="3" id="KW-0479">Metal-binding</keyword>
<evidence type="ECO:0000256" key="5">
    <source>
        <dbReference type="ARBA" id="ARBA00022771"/>
    </source>
</evidence>
<dbReference type="InterPro" id="IPR001126">
    <property type="entry name" value="UmuC"/>
</dbReference>
<feature type="domain" description="UBZ3-type" evidence="12">
    <location>
        <begin position="536"/>
        <end position="570"/>
    </location>
</feature>
<dbReference type="FunFam" id="3.40.1170.60:FF:000008">
    <property type="entry name" value="DNA polymerase eta subunit"/>
    <property type="match status" value="1"/>
</dbReference>
<dbReference type="InterPro" id="IPR036775">
    <property type="entry name" value="DNA_pol_Y-fam_lit_finger_sf"/>
</dbReference>
<comment type="caution">
    <text evidence="13">The sequence shown here is derived from an EMBL/GenBank/DDBJ whole genome shotgun (WGS) entry which is preliminary data.</text>
</comment>
<dbReference type="Pfam" id="PF11799">
    <property type="entry name" value="IMS_C"/>
    <property type="match status" value="1"/>
</dbReference>
<name>A0A0A2KPH7_PENIT</name>
<evidence type="ECO:0000256" key="6">
    <source>
        <dbReference type="ARBA" id="ARBA00022833"/>
    </source>
</evidence>
<evidence type="ECO:0000256" key="10">
    <source>
        <dbReference type="SAM" id="MobiDB-lite"/>
    </source>
</evidence>
<dbReference type="Pfam" id="PF00817">
    <property type="entry name" value="IMS"/>
    <property type="match status" value="1"/>
</dbReference>
<dbReference type="GO" id="GO:0009314">
    <property type="term" value="P:response to radiation"/>
    <property type="evidence" value="ECO:0007669"/>
    <property type="project" value="TreeGrafter"/>
</dbReference>
<keyword evidence="4" id="KW-0227">DNA damage</keyword>
<dbReference type="GO" id="GO:0005657">
    <property type="term" value="C:replication fork"/>
    <property type="evidence" value="ECO:0007669"/>
    <property type="project" value="UniProtKB-ARBA"/>
</dbReference>
<gene>
    <name evidence="13" type="ORF">PITC_076830</name>
</gene>
<dbReference type="PROSITE" id="PS51907">
    <property type="entry name" value="ZF_UBZ3"/>
    <property type="match status" value="1"/>
</dbReference>
<evidence type="ECO:0000256" key="1">
    <source>
        <dbReference type="ARBA" id="ARBA00004123"/>
    </source>
</evidence>
<evidence type="ECO:0000313" key="14">
    <source>
        <dbReference type="Proteomes" id="UP000030104"/>
    </source>
</evidence>
<dbReference type="Proteomes" id="UP000030104">
    <property type="component" value="Unassembled WGS sequence"/>
</dbReference>
<dbReference type="GO" id="GO:0035861">
    <property type="term" value="C:site of double-strand break"/>
    <property type="evidence" value="ECO:0007669"/>
    <property type="project" value="TreeGrafter"/>
</dbReference>
<dbReference type="SUPFAM" id="SSF56672">
    <property type="entry name" value="DNA/RNA polymerases"/>
    <property type="match status" value="1"/>
</dbReference>
<evidence type="ECO:0000256" key="4">
    <source>
        <dbReference type="ARBA" id="ARBA00022763"/>
    </source>
</evidence>
<reference evidence="13 14" key="1">
    <citation type="journal article" date="2015" name="Mol. Plant Microbe Interact.">
        <title>Genome, transcriptome, and functional analyses of Penicillium expansum provide new insights into secondary metabolism and pathogenicity.</title>
        <authorList>
            <person name="Ballester A.R."/>
            <person name="Marcet-Houben M."/>
            <person name="Levin E."/>
            <person name="Sela N."/>
            <person name="Selma-Lazaro C."/>
            <person name="Carmona L."/>
            <person name="Wisniewski M."/>
            <person name="Droby S."/>
            <person name="Gonzalez-Candelas L."/>
            <person name="Gabaldon T."/>
        </authorList>
    </citation>
    <scope>NUCLEOTIDE SEQUENCE [LARGE SCALE GENOMIC DNA]</scope>
    <source>
        <strain evidence="13 14">PHI-1</strain>
    </source>
</reference>
<dbReference type="STRING" id="40296.A0A0A2KPH7"/>
<dbReference type="OMA" id="QVEQIRC"/>
<dbReference type="Pfam" id="PF21704">
    <property type="entry name" value="POLH-Rev1_HhH"/>
    <property type="match status" value="1"/>
</dbReference>
<accession>A0A0A2KPH7</accession>
<feature type="domain" description="UmuC" evidence="11">
    <location>
        <begin position="31"/>
        <end position="290"/>
    </location>
</feature>
<dbReference type="GO" id="GO:0005634">
    <property type="term" value="C:nucleus"/>
    <property type="evidence" value="ECO:0007669"/>
    <property type="project" value="UniProtKB-SubCell"/>
</dbReference>
<dbReference type="GO" id="GO:0008270">
    <property type="term" value="F:zinc ion binding"/>
    <property type="evidence" value="ECO:0007669"/>
    <property type="project" value="UniProtKB-KW"/>
</dbReference>
<dbReference type="Gene3D" id="3.30.1490.100">
    <property type="entry name" value="DNA polymerase, Y-family, little finger domain"/>
    <property type="match status" value="1"/>
</dbReference>
<evidence type="ECO:0000313" key="13">
    <source>
        <dbReference type="EMBL" id="KGO68801.1"/>
    </source>
</evidence>
<keyword evidence="6" id="KW-0862">Zinc</keyword>
<evidence type="ECO:0000256" key="7">
    <source>
        <dbReference type="ARBA" id="ARBA00023204"/>
    </source>
</evidence>
<keyword evidence="5" id="KW-0863">Zinc-finger</keyword>
<keyword evidence="14" id="KW-1185">Reference proteome</keyword>
<evidence type="ECO:0000256" key="9">
    <source>
        <dbReference type="ARBA" id="ARBA00044975"/>
    </source>
</evidence>
<comment type="subcellular location">
    <subcellularLocation>
        <location evidence="1">Nucleus</location>
    </subcellularLocation>
</comment>
<dbReference type="GO" id="GO:0003887">
    <property type="term" value="F:DNA-directed DNA polymerase activity"/>
    <property type="evidence" value="ECO:0007669"/>
    <property type="project" value="TreeGrafter"/>
</dbReference>
<keyword evidence="7" id="KW-0234">DNA repair</keyword>
<evidence type="ECO:0000259" key="12">
    <source>
        <dbReference type="PROSITE" id="PS51907"/>
    </source>
</evidence>
<dbReference type="PANTHER" id="PTHR45873:SF1">
    <property type="entry name" value="DNA POLYMERASE ETA"/>
    <property type="match status" value="1"/>
</dbReference>
<dbReference type="HOGENOM" id="CLU_012348_7_1_1"/>
<dbReference type="OrthoDB" id="5723at2759"/>
<organism evidence="13 14">
    <name type="scientific">Penicillium italicum</name>
    <name type="common">Blue mold</name>
    <dbReference type="NCBI Taxonomy" id="40296"/>
    <lineage>
        <taxon>Eukaryota</taxon>
        <taxon>Fungi</taxon>
        <taxon>Dikarya</taxon>
        <taxon>Ascomycota</taxon>
        <taxon>Pezizomycotina</taxon>
        <taxon>Eurotiomycetes</taxon>
        <taxon>Eurotiomycetidae</taxon>
        <taxon>Eurotiales</taxon>
        <taxon>Aspergillaceae</taxon>
        <taxon>Penicillium</taxon>
    </lineage>
</organism>
<evidence type="ECO:0000256" key="8">
    <source>
        <dbReference type="ARBA" id="ARBA00023242"/>
    </source>
</evidence>
<dbReference type="PROSITE" id="PS50173">
    <property type="entry name" value="UMUC"/>
    <property type="match status" value="1"/>
</dbReference>
<feature type="compositionally biased region" description="Low complexity" evidence="10">
    <location>
        <begin position="515"/>
        <end position="529"/>
    </location>
</feature>
<dbReference type="AlphaFoldDB" id="A0A0A2KPH7"/>